<name>A0A8X6M607_9ARAC</name>
<accession>A0A8X6M607</accession>
<comment type="caution">
    <text evidence="1">The sequence shown here is derived from an EMBL/GenBank/DDBJ whole genome shotgun (WGS) entry which is preliminary data.</text>
</comment>
<organism evidence="1 2">
    <name type="scientific">Trichonephila inaurata madagascariensis</name>
    <dbReference type="NCBI Taxonomy" id="2747483"/>
    <lineage>
        <taxon>Eukaryota</taxon>
        <taxon>Metazoa</taxon>
        <taxon>Ecdysozoa</taxon>
        <taxon>Arthropoda</taxon>
        <taxon>Chelicerata</taxon>
        <taxon>Arachnida</taxon>
        <taxon>Araneae</taxon>
        <taxon>Araneomorphae</taxon>
        <taxon>Entelegynae</taxon>
        <taxon>Araneoidea</taxon>
        <taxon>Nephilidae</taxon>
        <taxon>Trichonephila</taxon>
        <taxon>Trichonephila inaurata</taxon>
    </lineage>
</organism>
<evidence type="ECO:0000313" key="1">
    <source>
        <dbReference type="EMBL" id="GFS28805.1"/>
    </source>
</evidence>
<dbReference type="EMBL" id="BMAV01023943">
    <property type="protein sequence ID" value="GFS28805.1"/>
    <property type="molecule type" value="Genomic_DNA"/>
</dbReference>
<sequence>MFANDKTGALTFYFAQHYFVTLYYALREKASDEAAGVQQQRNRFSCENHLAKCEGIRRAVCAASAKGCSVITLLYRQPLLLRTIIPDDVDDAEIFVSLASGGRCRLPFRLSTAERMRRTL</sequence>
<proteinExistence type="predicted"/>
<gene>
    <name evidence="1" type="ORF">TNIN_9151</name>
</gene>
<protein>
    <submittedName>
        <fullName evidence="1">Uncharacterized protein</fullName>
    </submittedName>
</protein>
<keyword evidence="2" id="KW-1185">Reference proteome</keyword>
<evidence type="ECO:0000313" key="2">
    <source>
        <dbReference type="Proteomes" id="UP000886998"/>
    </source>
</evidence>
<reference evidence="1" key="1">
    <citation type="submission" date="2020-08" db="EMBL/GenBank/DDBJ databases">
        <title>Multicomponent nature underlies the extraordinary mechanical properties of spider dragline silk.</title>
        <authorList>
            <person name="Kono N."/>
            <person name="Nakamura H."/>
            <person name="Mori M."/>
            <person name="Yoshida Y."/>
            <person name="Ohtoshi R."/>
            <person name="Malay A.D."/>
            <person name="Moran D.A.P."/>
            <person name="Tomita M."/>
            <person name="Numata K."/>
            <person name="Arakawa K."/>
        </authorList>
    </citation>
    <scope>NUCLEOTIDE SEQUENCE</scope>
</reference>
<dbReference type="AlphaFoldDB" id="A0A8X6M607"/>
<dbReference type="Proteomes" id="UP000886998">
    <property type="component" value="Unassembled WGS sequence"/>
</dbReference>